<sequence length="389" mass="43789">MPRRPTAPSDDAASTKPRRSARLKLPTPSNDTRSPSPPAHPVEPNDFSAFSDDSMKESDHGESECGSDSDRISWPDSAEEQEEQDLDEQEEMVESDESSTQARNATSKRWLPFQDRYLAQAVDQRRPFAEAPSDRNTAWDDTSDILRTYSQAQGPQSVVDRTGSSCRSRFTKMMDHHRKDETRSLMKTGAVEEISEHLKLMTELQALMDDQERIPPPKKTSKAKKKEAIERQAGLEMRDAAMTGLVDTSTLTDVTQIEGSTFREKQGQRRRRREPLLDTTNDEQPNDNDSRPKKRRRGINAVTDALETRGQVIDEDIAEARRRGAEEHERLVAGQERIAESQNKMTEVLGGLLGELKGLREDAKNRDAANSACNTTEILAEALAKTRRD</sequence>
<feature type="region of interest" description="Disordered" evidence="1">
    <location>
        <begin position="250"/>
        <end position="299"/>
    </location>
</feature>
<proteinExistence type="predicted"/>
<organism evidence="2 3">
    <name type="scientific">Mycena citricolor</name>
    <dbReference type="NCBI Taxonomy" id="2018698"/>
    <lineage>
        <taxon>Eukaryota</taxon>
        <taxon>Fungi</taxon>
        <taxon>Dikarya</taxon>
        <taxon>Basidiomycota</taxon>
        <taxon>Agaricomycotina</taxon>
        <taxon>Agaricomycetes</taxon>
        <taxon>Agaricomycetidae</taxon>
        <taxon>Agaricales</taxon>
        <taxon>Marasmiineae</taxon>
        <taxon>Mycenaceae</taxon>
        <taxon>Mycena</taxon>
    </lineage>
</organism>
<dbReference type="Proteomes" id="UP001295794">
    <property type="component" value="Unassembled WGS sequence"/>
</dbReference>
<feature type="compositionally biased region" description="Polar residues" evidence="1">
    <location>
        <begin position="250"/>
        <end position="259"/>
    </location>
</feature>
<feature type="compositionally biased region" description="Polar residues" evidence="1">
    <location>
        <begin position="98"/>
        <end position="107"/>
    </location>
</feature>
<comment type="caution">
    <text evidence="2">The sequence shown here is derived from an EMBL/GenBank/DDBJ whole genome shotgun (WGS) entry which is preliminary data.</text>
</comment>
<feature type="compositionally biased region" description="Basic and acidic residues" evidence="1">
    <location>
        <begin position="53"/>
        <end position="73"/>
    </location>
</feature>
<evidence type="ECO:0000256" key="1">
    <source>
        <dbReference type="SAM" id="MobiDB-lite"/>
    </source>
</evidence>
<accession>A0AAD2Q1N1</accession>
<name>A0AAD2Q1N1_9AGAR</name>
<reference evidence="2" key="1">
    <citation type="submission" date="2023-11" db="EMBL/GenBank/DDBJ databases">
        <authorList>
            <person name="De Vega J J."/>
            <person name="De Vega J J."/>
        </authorList>
    </citation>
    <scope>NUCLEOTIDE SEQUENCE</scope>
</reference>
<evidence type="ECO:0000313" key="3">
    <source>
        <dbReference type="Proteomes" id="UP001295794"/>
    </source>
</evidence>
<dbReference type="AlphaFoldDB" id="A0AAD2Q1N1"/>
<protein>
    <recommendedName>
        <fullName evidence="4">Myb-like domain-containing protein</fullName>
    </recommendedName>
</protein>
<gene>
    <name evidence="2" type="ORF">MYCIT1_LOCUS7794</name>
</gene>
<dbReference type="EMBL" id="CAVNYO010000108">
    <property type="protein sequence ID" value="CAK5266198.1"/>
    <property type="molecule type" value="Genomic_DNA"/>
</dbReference>
<feature type="region of interest" description="Disordered" evidence="1">
    <location>
        <begin position="207"/>
        <end position="233"/>
    </location>
</feature>
<feature type="compositionally biased region" description="Acidic residues" evidence="1">
    <location>
        <begin position="77"/>
        <end position="97"/>
    </location>
</feature>
<feature type="region of interest" description="Disordered" evidence="1">
    <location>
        <begin position="1"/>
        <end position="112"/>
    </location>
</feature>
<evidence type="ECO:0008006" key="4">
    <source>
        <dbReference type="Google" id="ProtNLM"/>
    </source>
</evidence>
<evidence type="ECO:0000313" key="2">
    <source>
        <dbReference type="EMBL" id="CAK5266198.1"/>
    </source>
</evidence>
<keyword evidence="3" id="KW-1185">Reference proteome</keyword>